<proteinExistence type="predicted"/>
<dbReference type="Gene3D" id="2.60.120.260">
    <property type="entry name" value="Galactose-binding domain-like"/>
    <property type="match status" value="1"/>
</dbReference>
<feature type="domain" description="CBM6" evidence="2">
    <location>
        <begin position="322"/>
        <end position="446"/>
    </location>
</feature>
<dbReference type="EMBL" id="BAAARV010000027">
    <property type="protein sequence ID" value="GAA2348602.1"/>
    <property type="molecule type" value="Genomic_DNA"/>
</dbReference>
<sequence>MHRKWAAALAAATTLTTALVAAPAASAASAGWLARPATDGGGHAPIGGTVPGLTGAAARAAGGAALDHFAQTRQQRRAPAQAAQVQAAQLHTDWGVNLPSATTQGIHATQSVLNTAPTTTSGGDYVYAPTALPGGGACIELTTAYTPSGPDLWAWDWCGGRDGVGKLTPMDANFLNTYTTTVNGRRAYSMDEHKTSTTSNTWTVYLYNYLTHAWDTYFTSSGTYDLPQFNFGWNMFEIYTSVNPATGAGYYCQTFAGRGFESSGVQVSVGGAWVAASPSNTSTTHRSIPPGSAYDCPALTFTMVNANDHWLAQIGATQPSGASYEAESSANTLGGQAAVRSSAGASGGALVGYVGNGSANLLRFNNVTAAAAGSRTVRVYYAAGEARSMTLTVNGTVGPTVSTPSTGGWDTVGSVTATVTLQAGSNTIQLGNTTGWAPDIDRIVVS</sequence>
<reference evidence="3 4" key="1">
    <citation type="journal article" date="2019" name="Int. J. Syst. Evol. Microbiol.">
        <title>The Global Catalogue of Microorganisms (GCM) 10K type strain sequencing project: providing services to taxonomists for standard genome sequencing and annotation.</title>
        <authorList>
            <consortium name="The Broad Institute Genomics Platform"/>
            <consortium name="The Broad Institute Genome Sequencing Center for Infectious Disease"/>
            <person name="Wu L."/>
            <person name="Ma J."/>
        </authorList>
    </citation>
    <scope>NUCLEOTIDE SEQUENCE [LARGE SCALE GENOMIC DNA]</scope>
    <source>
        <strain evidence="3 4">JCM 3272</strain>
    </source>
</reference>
<protein>
    <recommendedName>
        <fullName evidence="2">CBM6 domain-containing protein</fullName>
    </recommendedName>
</protein>
<organism evidence="3 4">
    <name type="scientific">Dactylosporangium salmoneum</name>
    <dbReference type="NCBI Taxonomy" id="53361"/>
    <lineage>
        <taxon>Bacteria</taxon>
        <taxon>Bacillati</taxon>
        <taxon>Actinomycetota</taxon>
        <taxon>Actinomycetes</taxon>
        <taxon>Micromonosporales</taxon>
        <taxon>Micromonosporaceae</taxon>
        <taxon>Dactylosporangium</taxon>
    </lineage>
</organism>
<dbReference type="InterPro" id="IPR005084">
    <property type="entry name" value="CBM6"/>
</dbReference>
<dbReference type="InterPro" id="IPR008979">
    <property type="entry name" value="Galactose-bd-like_sf"/>
</dbReference>
<dbReference type="Pfam" id="PF03422">
    <property type="entry name" value="CBM_6"/>
    <property type="match status" value="1"/>
</dbReference>
<keyword evidence="1" id="KW-0732">Signal</keyword>
<evidence type="ECO:0000259" key="2">
    <source>
        <dbReference type="PROSITE" id="PS51175"/>
    </source>
</evidence>
<gene>
    <name evidence="3" type="ORF">GCM10010170_037190</name>
</gene>
<dbReference type="PROSITE" id="PS51175">
    <property type="entry name" value="CBM6"/>
    <property type="match status" value="1"/>
</dbReference>
<dbReference type="Proteomes" id="UP001501444">
    <property type="component" value="Unassembled WGS sequence"/>
</dbReference>
<dbReference type="CDD" id="cd04081">
    <property type="entry name" value="CBM35_galactosidase-like"/>
    <property type="match status" value="1"/>
</dbReference>
<evidence type="ECO:0000313" key="4">
    <source>
        <dbReference type="Proteomes" id="UP001501444"/>
    </source>
</evidence>
<evidence type="ECO:0000313" key="3">
    <source>
        <dbReference type="EMBL" id="GAA2348602.1"/>
    </source>
</evidence>
<comment type="caution">
    <text evidence="3">The sequence shown here is derived from an EMBL/GenBank/DDBJ whole genome shotgun (WGS) entry which is preliminary data.</text>
</comment>
<accession>A0ABN3GCI8</accession>
<feature type="chain" id="PRO_5045352849" description="CBM6 domain-containing protein" evidence="1">
    <location>
        <begin position="28"/>
        <end position="446"/>
    </location>
</feature>
<name>A0ABN3GCI8_9ACTN</name>
<dbReference type="SUPFAM" id="SSF49785">
    <property type="entry name" value="Galactose-binding domain-like"/>
    <property type="match status" value="1"/>
</dbReference>
<keyword evidence="4" id="KW-1185">Reference proteome</keyword>
<evidence type="ECO:0000256" key="1">
    <source>
        <dbReference type="SAM" id="SignalP"/>
    </source>
</evidence>
<dbReference type="RefSeq" id="WP_344613672.1">
    <property type="nucleotide sequence ID" value="NZ_BAAARV010000027.1"/>
</dbReference>
<feature type="signal peptide" evidence="1">
    <location>
        <begin position="1"/>
        <end position="27"/>
    </location>
</feature>